<accession>A0A148KMR8</accession>
<feature type="domain" description="Helicase ATP-binding" evidence="11">
    <location>
        <begin position="189"/>
        <end position="312"/>
    </location>
</feature>
<dbReference type="RefSeq" id="WP_068378733.1">
    <property type="nucleotide sequence ID" value="NZ_LSNE01000009.1"/>
</dbReference>
<evidence type="ECO:0000256" key="4">
    <source>
        <dbReference type="ARBA" id="ARBA00022694"/>
    </source>
</evidence>
<dbReference type="InterPro" id="IPR007807">
    <property type="entry name" value="TcmA/NAT10_helicase"/>
</dbReference>
<dbReference type="PANTHER" id="PTHR10925:SF5">
    <property type="entry name" value="RNA CYTIDINE ACETYLTRANSFERASE"/>
    <property type="match status" value="1"/>
</dbReference>
<dbReference type="InterPro" id="IPR014001">
    <property type="entry name" value="Helicase_ATP-bd"/>
</dbReference>
<evidence type="ECO:0000313" key="12">
    <source>
        <dbReference type="EMBL" id="KXI27602.1"/>
    </source>
</evidence>
<dbReference type="Gene3D" id="3.40.50.11040">
    <property type="match status" value="1"/>
</dbReference>
<evidence type="ECO:0000256" key="5">
    <source>
        <dbReference type="ARBA" id="ARBA00022741"/>
    </source>
</evidence>
<dbReference type="Gene3D" id="3.40.50.300">
    <property type="entry name" value="P-loop containing nucleotide triphosphate hydrolases"/>
    <property type="match status" value="1"/>
</dbReference>
<dbReference type="CDD" id="cd04301">
    <property type="entry name" value="NAT_SF"/>
    <property type="match status" value="1"/>
</dbReference>
<evidence type="ECO:0000256" key="2">
    <source>
        <dbReference type="ARBA" id="ARBA00022555"/>
    </source>
</evidence>
<evidence type="ECO:0000256" key="7">
    <source>
        <dbReference type="ARBA" id="ARBA00022884"/>
    </source>
</evidence>
<evidence type="ECO:0000259" key="10">
    <source>
        <dbReference type="PROSITE" id="PS51186"/>
    </source>
</evidence>
<dbReference type="AlphaFoldDB" id="A0A148KMR8"/>
<dbReference type="InterPro" id="IPR016181">
    <property type="entry name" value="Acyl_CoA_acyltransferase"/>
</dbReference>
<dbReference type="PANTHER" id="PTHR10925">
    <property type="entry name" value="N-ACETYLTRANSFERASE 10"/>
    <property type="match status" value="1"/>
</dbReference>
<comment type="function">
    <text evidence="9">Catalyzes the formation of N(4)-acetylcytidine (ac(4)C) at the wobble position of tRNA(Met), by using acetyl-CoA as an acetyl donor and ATP (or GTP).</text>
</comment>
<keyword evidence="1 9" id="KW-0963">Cytoplasm</keyword>
<dbReference type="Pfam" id="PF08351">
    <property type="entry name" value="TmcA_N"/>
    <property type="match status" value="1"/>
</dbReference>
<keyword evidence="13" id="KW-1185">Reference proteome</keyword>
<dbReference type="GO" id="GO:0051392">
    <property type="term" value="F:tRNA cytidine N4-acetyltransferase activity"/>
    <property type="evidence" value="ECO:0007669"/>
    <property type="project" value="UniProtKB-UniRule"/>
</dbReference>
<feature type="domain" description="N-acetyltransferase" evidence="10">
    <location>
        <begin position="387"/>
        <end position="569"/>
    </location>
</feature>
<evidence type="ECO:0000256" key="3">
    <source>
        <dbReference type="ARBA" id="ARBA00022679"/>
    </source>
</evidence>
<dbReference type="HAMAP" id="MF_01886">
    <property type="entry name" value="tRNA_acetyltr_TmcA"/>
    <property type="match status" value="1"/>
</dbReference>
<dbReference type="InterPro" id="IPR032672">
    <property type="entry name" value="TmcA/NAT10/Kre33"/>
</dbReference>
<dbReference type="EC" id="2.3.1.193" evidence="9"/>
<keyword evidence="8 9" id="KW-0012">Acyltransferase</keyword>
<organism evidence="12 13">
    <name type="scientific">Paraglaciecola hydrolytica</name>
    <dbReference type="NCBI Taxonomy" id="1799789"/>
    <lineage>
        <taxon>Bacteria</taxon>
        <taxon>Pseudomonadati</taxon>
        <taxon>Pseudomonadota</taxon>
        <taxon>Gammaproteobacteria</taxon>
        <taxon>Alteromonadales</taxon>
        <taxon>Alteromonadaceae</taxon>
        <taxon>Paraglaciecola</taxon>
    </lineage>
</organism>
<dbReference type="PROSITE" id="PS51186">
    <property type="entry name" value="GNAT"/>
    <property type="match status" value="1"/>
</dbReference>
<protein>
    <recommendedName>
        <fullName evidence="9">tRNA(Met) cytidine acetyltransferase TmcA</fullName>
        <ecNumber evidence="9">2.3.1.193</ecNumber>
    </recommendedName>
</protein>
<dbReference type="PROSITE" id="PS51192">
    <property type="entry name" value="HELICASE_ATP_BIND_1"/>
    <property type="match status" value="1"/>
</dbReference>
<comment type="catalytic activity">
    <reaction evidence="9">
        <text>cytidine(34) in elongator tRNA(Met) + acetyl-CoA + ATP + H2O = N(4)-acetylcytidine(34) in elongator tRNA(Met) + ADP + phosphate + CoA + H(+)</text>
        <dbReference type="Rhea" id="RHEA:43788"/>
        <dbReference type="Rhea" id="RHEA-COMP:10693"/>
        <dbReference type="Rhea" id="RHEA-COMP:10694"/>
        <dbReference type="ChEBI" id="CHEBI:15377"/>
        <dbReference type="ChEBI" id="CHEBI:15378"/>
        <dbReference type="ChEBI" id="CHEBI:30616"/>
        <dbReference type="ChEBI" id="CHEBI:43474"/>
        <dbReference type="ChEBI" id="CHEBI:57287"/>
        <dbReference type="ChEBI" id="CHEBI:57288"/>
        <dbReference type="ChEBI" id="CHEBI:74900"/>
        <dbReference type="ChEBI" id="CHEBI:82748"/>
        <dbReference type="ChEBI" id="CHEBI:456216"/>
        <dbReference type="EC" id="2.3.1.193"/>
    </reaction>
</comment>
<sequence length="701" mass="77911">MTLYHQIENWLIARQTKQVHRQLLIISGAESWAIEQAINLSKQSAFLWLGNGHSDSKTITNQQYQSYLGQEFEAVVLNCYSGFRANAAIALSGTITAGGLMIIICPTFDTWPRFADPEWLNRVSYGFELTQSHFVKKFINAVTNDLNVALLTETAFKGAISWAAIQTPALISTQALQEQQLAINAVIKVASGHRNRPLVLSADRGRGKSSALGLAAAQLIQSAGKKIVIVAPSPATVQQVFKHAGNLLPQAIITKNKLSLDDGYLQYVAPDAILNSNLDIDLLLIDEAAALPAHLLFNLIDRFSRIVFSTTLHGYEGSGRGFDLRVKHYLNHNKPEWRSIHLNQAMRWYQDDCLEAFWFELLCMQTKTQTPLITKQTPLTFKHIPKTTLANDTQLSYTIFQLLIDAHYQTSPDDLIRLLDSPEQDCYVLQQGDVIVGVALIIEEGGELLSSLKHDIASGERRVKGHLVAQNVAFHYAMPTFSVAKQWRVTRLAIAADYQGQGLGSNLLTHIAKAAKTQGCSFLTSSFGVNQRLLRFWQEAGFTLVNLSKKPETSSAQHSAQLLMPLNETAKTLQQALITEFMQEVIYQCDKAYNKIDPAILHLILLPICLSQTQSPTSLKVVAQFIQGTRPLGLCKRQLRDFYLAQIVKFKLLDHSAITPLLSVLLQNHNEAQVAKSLGLTSAKKVEQAIREICGSIFSQD</sequence>
<evidence type="ECO:0000256" key="1">
    <source>
        <dbReference type="ARBA" id="ARBA00022490"/>
    </source>
</evidence>
<dbReference type="GO" id="GO:0005524">
    <property type="term" value="F:ATP binding"/>
    <property type="evidence" value="ECO:0007669"/>
    <property type="project" value="UniProtKB-UniRule"/>
</dbReference>
<dbReference type="SUPFAM" id="SSF55729">
    <property type="entry name" value="Acyl-CoA N-acyltransferases (Nat)"/>
    <property type="match status" value="1"/>
</dbReference>
<dbReference type="Pfam" id="PF05127">
    <property type="entry name" value="NAT10_TcmA_helicase"/>
    <property type="match status" value="1"/>
</dbReference>
<dbReference type="Gene3D" id="3.40.630.30">
    <property type="match status" value="1"/>
</dbReference>
<dbReference type="GO" id="GO:0051391">
    <property type="term" value="P:tRNA acetylation"/>
    <property type="evidence" value="ECO:0007669"/>
    <property type="project" value="UniProtKB-UniRule"/>
</dbReference>
<keyword evidence="4 9" id="KW-0819">tRNA processing</keyword>
<dbReference type="EMBL" id="LSNE01000009">
    <property type="protein sequence ID" value="KXI27602.1"/>
    <property type="molecule type" value="Genomic_DNA"/>
</dbReference>
<dbReference type="GO" id="GO:1904812">
    <property type="term" value="P:rRNA acetylation involved in maturation of SSU-rRNA"/>
    <property type="evidence" value="ECO:0007669"/>
    <property type="project" value="TreeGrafter"/>
</dbReference>
<keyword evidence="3 9" id="KW-0808">Transferase</keyword>
<keyword evidence="5 9" id="KW-0547">Nucleotide-binding</keyword>
<keyword evidence="2 9" id="KW-0820">tRNA-binding</keyword>
<dbReference type="Proteomes" id="UP000070299">
    <property type="component" value="Unassembled WGS sequence"/>
</dbReference>
<name>A0A148KMR8_9ALTE</name>
<feature type="binding site" evidence="9">
    <location>
        <position position="347"/>
    </location>
    <ligand>
        <name>ATP</name>
        <dbReference type="ChEBI" id="CHEBI:30616"/>
    </ligand>
</feature>
<evidence type="ECO:0000256" key="9">
    <source>
        <dbReference type="HAMAP-Rule" id="MF_01886"/>
    </source>
</evidence>
<keyword evidence="7 9" id="KW-0694">RNA-binding</keyword>
<comment type="caution">
    <text evidence="12">The sequence shown here is derived from an EMBL/GenBank/DDBJ whole genome shotgun (WGS) entry which is preliminary data.</text>
</comment>
<comment type="similarity">
    <text evidence="9">Belongs to the TmcA family.</text>
</comment>
<evidence type="ECO:0000256" key="8">
    <source>
        <dbReference type="ARBA" id="ARBA00023315"/>
    </source>
</evidence>
<dbReference type="GO" id="GO:1990883">
    <property type="term" value="F:18S rRNA cytidine N-acetyltransferase activity"/>
    <property type="evidence" value="ECO:0007669"/>
    <property type="project" value="TreeGrafter"/>
</dbReference>
<dbReference type="InterPro" id="IPR013562">
    <property type="entry name" value="TmcA/NAT10_N"/>
</dbReference>
<gene>
    <name evidence="9" type="primary">tmcA</name>
    <name evidence="12" type="ORF">AX660_18740</name>
</gene>
<feature type="binding site" evidence="9">
    <location>
        <position position="179"/>
    </location>
    <ligand>
        <name>ATP</name>
        <dbReference type="ChEBI" id="CHEBI:30616"/>
    </ligand>
</feature>
<evidence type="ECO:0000256" key="6">
    <source>
        <dbReference type="ARBA" id="ARBA00022840"/>
    </source>
</evidence>
<comment type="subcellular location">
    <subcellularLocation>
        <location evidence="9">Cytoplasm</location>
    </subcellularLocation>
</comment>
<dbReference type="STRING" id="1799789.AX660_18740"/>
<dbReference type="InterPro" id="IPR000182">
    <property type="entry name" value="GNAT_dom"/>
</dbReference>
<evidence type="ECO:0000313" key="13">
    <source>
        <dbReference type="Proteomes" id="UP000070299"/>
    </source>
</evidence>
<dbReference type="InterPro" id="IPR027417">
    <property type="entry name" value="P-loop_NTPase"/>
</dbReference>
<dbReference type="OrthoDB" id="5578851at2"/>
<dbReference type="SUPFAM" id="SSF52540">
    <property type="entry name" value="P-loop containing nucleoside triphosphate hydrolases"/>
    <property type="match status" value="1"/>
</dbReference>
<dbReference type="GO" id="GO:0002101">
    <property type="term" value="P:tRNA wobble cytosine modification"/>
    <property type="evidence" value="ECO:0007669"/>
    <property type="project" value="UniProtKB-UniRule"/>
</dbReference>
<dbReference type="InterPro" id="IPR024914">
    <property type="entry name" value="tRNA_acetyltr_TmcA"/>
</dbReference>
<dbReference type="GO" id="GO:0000049">
    <property type="term" value="F:tRNA binding"/>
    <property type="evidence" value="ECO:0007669"/>
    <property type="project" value="UniProtKB-UniRule"/>
</dbReference>
<comment type="caution">
    <text evidence="9">Lacks conserved residue(s) required for the propagation of feature annotation.</text>
</comment>
<reference evidence="13" key="1">
    <citation type="submission" date="2016-02" db="EMBL/GenBank/DDBJ databases">
        <authorList>
            <person name="Schultz-Johansen M."/>
            <person name="Glaring M.A."/>
            <person name="Bech P.K."/>
            <person name="Stougaard P."/>
        </authorList>
    </citation>
    <scope>NUCLEOTIDE SEQUENCE [LARGE SCALE GENOMIC DNA]</scope>
    <source>
        <strain evidence="13">S66</strain>
    </source>
</reference>
<dbReference type="GO" id="GO:0005737">
    <property type="term" value="C:cytoplasm"/>
    <property type="evidence" value="ECO:0007669"/>
    <property type="project" value="UniProtKB-SubCell"/>
</dbReference>
<keyword evidence="6 9" id="KW-0067">ATP-binding</keyword>
<proteinExistence type="inferred from homology"/>
<dbReference type="Pfam" id="PF13718">
    <property type="entry name" value="GNAT_acetyltr_2"/>
    <property type="match status" value="2"/>
</dbReference>
<evidence type="ECO:0000259" key="11">
    <source>
        <dbReference type="PROSITE" id="PS51192"/>
    </source>
</evidence>